<dbReference type="PANTHER" id="PTHR19372:SF7">
    <property type="entry name" value="SULFITE OXIDASE, MITOCHONDRIAL"/>
    <property type="match status" value="1"/>
</dbReference>
<name>A0A2A5CAM1_9GAMM</name>
<evidence type="ECO:0000259" key="6">
    <source>
        <dbReference type="Pfam" id="PF03404"/>
    </source>
</evidence>
<feature type="domain" description="Moybdenum cofactor oxidoreductase dimerisation" evidence="6">
    <location>
        <begin position="299"/>
        <end position="401"/>
    </location>
</feature>
<dbReference type="InterPro" id="IPR030835">
    <property type="entry name" value="Sulfite_DH_SoxC"/>
</dbReference>
<proteinExistence type="predicted"/>
<dbReference type="InterPro" id="IPR036374">
    <property type="entry name" value="OxRdtase_Mopterin-bd_sf"/>
</dbReference>
<keyword evidence="3" id="KW-0479">Metal-binding</keyword>
<dbReference type="EMBL" id="NVWI01000007">
    <property type="protein sequence ID" value="PCJ40803.1"/>
    <property type="molecule type" value="Genomic_DNA"/>
</dbReference>
<evidence type="ECO:0000256" key="2">
    <source>
        <dbReference type="ARBA" id="ARBA00022505"/>
    </source>
</evidence>
<dbReference type="InterPro" id="IPR014756">
    <property type="entry name" value="Ig_E-set"/>
</dbReference>
<evidence type="ECO:0000256" key="3">
    <source>
        <dbReference type="ARBA" id="ARBA00022723"/>
    </source>
</evidence>
<dbReference type="PROSITE" id="PS51318">
    <property type="entry name" value="TAT"/>
    <property type="match status" value="1"/>
</dbReference>
<dbReference type="GO" id="GO:0030151">
    <property type="term" value="F:molybdenum ion binding"/>
    <property type="evidence" value="ECO:0007669"/>
    <property type="project" value="InterPro"/>
</dbReference>
<keyword evidence="2" id="KW-0500">Molybdenum</keyword>
<protein>
    <submittedName>
        <fullName evidence="7">Sulfite dehydrogenase</fullName>
    </submittedName>
</protein>
<dbReference type="SUPFAM" id="SSF81296">
    <property type="entry name" value="E set domains"/>
    <property type="match status" value="1"/>
</dbReference>
<feature type="domain" description="Oxidoreductase molybdopterin-binding" evidence="5">
    <location>
        <begin position="113"/>
        <end position="275"/>
    </location>
</feature>
<evidence type="ECO:0000256" key="1">
    <source>
        <dbReference type="ARBA" id="ARBA00001924"/>
    </source>
</evidence>
<reference evidence="8" key="1">
    <citation type="submission" date="2017-08" db="EMBL/GenBank/DDBJ databases">
        <title>A dynamic microbial community with high functional redundancy inhabits the cold, oxic subseafloor aquifer.</title>
        <authorList>
            <person name="Tully B.J."/>
            <person name="Wheat C.G."/>
            <person name="Glazer B.T."/>
            <person name="Huber J.A."/>
        </authorList>
    </citation>
    <scope>NUCLEOTIDE SEQUENCE [LARGE SCALE GENOMIC DNA]</scope>
</reference>
<dbReference type="GO" id="GO:0006790">
    <property type="term" value="P:sulfur compound metabolic process"/>
    <property type="evidence" value="ECO:0007669"/>
    <property type="project" value="TreeGrafter"/>
</dbReference>
<sequence length="426" mass="46347">MSETDNPNNPVDQIEQVAANGLLHRRAFLKTGALVASATPFLSAKAAPPEVDSWSTVPGRPPEAYGNRSEFESDVTRLAGFSPPALGAGASRAPLGNLEGIITPSALHFERHHNGIPNIDPAEHRLLIHGLVDKPLIFDMEALSRYPLVSRIQFLECSGNSRALDQAQPVPGSAQSLHGLLSCSEWTGVPLSILLDEAGVQTEGKWVLAEGADSSLMTRSIPMSKIRDDAIVAIYQNGERLRPGNGYPMRLFLPGWEGNTSVKWLRRLKVTAEPTMTRDETSKYSDLQPDGTAQLFSFQMGVKSVITSPSGEQTMRGPGLYQISGIAWTGAGSISRVEVSADGGRTWGEAELTEPVLSKALTRFRMPWRWNGEPVILQSRAIDETGAVQPTRTFLLNERGPQYGYHNHAIQSWQISANGEVSNVYA</sequence>
<dbReference type="FunFam" id="3.90.420.10:FF:000006">
    <property type="entry name" value="Sulfur dehydrogenase subunit SoxC"/>
    <property type="match status" value="1"/>
</dbReference>
<dbReference type="InterPro" id="IPR005066">
    <property type="entry name" value="MoCF_OxRdtse_dimer"/>
</dbReference>
<dbReference type="AlphaFoldDB" id="A0A2A5CAM1"/>
<evidence type="ECO:0000313" key="8">
    <source>
        <dbReference type="Proteomes" id="UP000228987"/>
    </source>
</evidence>
<comment type="caution">
    <text evidence="7">The sequence shown here is derived from an EMBL/GenBank/DDBJ whole genome shotgun (WGS) entry which is preliminary data.</text>
</comment>
<evidence type="ECO:0000256" key="4">
    <source>
        <dbReference type="ARBA" id="ARBA00023002"/>
    </source>
</evidence>
<dbReference type="SUPFAM" id="SSF56524">
    <property type="entry name" value="Oxidoreductase molybdopterin-binding domain"/>
    <property type="match status" value="1"/>
</dbReference>
<keyword evidence="4" id="KW-0560">Oxidoreductase</keyword>
<dbReference type="GO" id="GO:0008482">
    <property type="term" value="F:sulfite oxidase activity"/>
    <property type="evidence" value="ECO:0007669"/>
    <property type="project" value="TreeGrafter"/>
</dbReference>
<comment type="cofactor">
    <cofactor evidence="1">
        <name>Mo-molybdopterin</name>
        <dbReference type="ChEBI" id="CHEBI:71302"/>
    </cofactor>
</comment>
<dbReference type="NCBIfam" id="TIGR04555">
    <property type="entry name" value="sulfite_DH_soxC"/>
    <property type="match status" value="1"/>
</dbReference>
<dbReference type="Proteomes" id="UP000228987">
    <property type="component" value="Unassembled WGS sequence"/>
</dbReference>
<accession>A0A2A5CAM1</accession>
<dbReference type="InterPro" id="IPR008335">
    <property type="entry name" value="Mopterin_OxRdtase_euk"/>
</dbReference>
<dbReference type="Gene3D" id="3.90.420.10">
    <property type="entry name" value="Oxidoreductase, molybdopterin-binding domain"/>
    <property type="match status" value="1"/>
</dbReference>
<dbReference type="PANTHER" id="PTHR19372">
    <property type="entry name" value="SULFITE REDUCTASE"/>
    <property type="match status" value="1"/>
</dbReference>
<dbReference type="Pfam" id="PF00174">
    <property type="entry name" value="Oxidored_molyb"/>
    <property type="match status" value="1"/>
</dbReference>
<dbReference type="FunFam" id="2.60.40.650:FF:000004">
    <property type="entry name" value="Sulfite oxidase, putative"/>
    <property type="match status" value="1"/>
</dbReference>
<evidence type="ECO:0000313" key="7">
    <source>
        <dbReference type="EMBL" id="PCJ40803.1"/>
    </source>
</evidence>
<dbReference type="Pfam" id="PF03404">
    <property type="entry name" value="Mo-co_dimer"/>
    <property type="match status" value="1"/>
</dbReference>
<dbReference type="GO" id="GO:0043546">
    <property type="term" value="F:molybdopterin cofactor binding"/>
    <property type="evidence" value="ECO:0007669"/>
    <property type="project" value="TreeGrafter"/>
</dbReference>
<dbReference type="GO" id="GO:0020037">
    <property type="term" value="F:heme binding"/>
    <property type="evidence" value="ECO:0007669"/>
    <property type="project" value="TreeGrafter"/>
</dbReference>
<dbReference type="InterPro" id="IPR000572">
    <property type="entry name" value="OxRdtase_Mopterin-bd_dom"/>
</dbReference>
<gene>
    <name evidence="7" type="primary">soxC</name>
    <name evidence="7" type="ORF">COA71_09365</name>
</gene>
<evidence type="ECO:0000259" key="5">
    <source>
        <dbReference type="Pfam" id="PF00174"/>
    </source>
</evidence>
<dbReference type="InterPro" id="IPR006311">
    <property type="entry name" value="TAT_signal"/>
</dbReference>
<organism evidence="7 8">
    <name type="scientific">SAR86 cluster bacterium</name>
    <dbReference type="NCBI Taxonomy" id="2030880"/>
    <lineage>
        <taxon>Bacteria</taxon>
        <taxon>Pseudomonadati</taxon>
        <taxon>Pseudomonadota</taxon>
        <taxon>Gammaproteobacteria</taxon>
        <taxon>SAR86 cluster</taxon>
    </lineage>
</organism>
<dbReference type="PRINTS" id="PR00407">
    <property type="entry name" value="EUMOPTERIN"/>
</dbReference>
<dbReference type="Gene3D" id="2.60.40.650">
    <property type="match status" value="1"/>
</dbReference>